<proteinExistence type="predicted"/>
<dbReference type="OrthoDB" id="2160759at2759"/>
<accession>A0A8J6BFX8</accession>
<protein>
    <submittedName>
        <fullName evidence="1">Uncharacterized protein</fullName>
    </submittedName>
</protein>
<keyword evidence="2" id="KW-1185">Reference proteome</keyword>
<dbReference type="EMBL" id="WNTK01016330">
    <property type="protein sequence ID" value="KAG9461808.1"/>
    <property type="molecule type" value="Genomic_DNA"/>
</dbReference>
<evidence type="ECO:0000313" key="1">
    <source>
        <dbReference type="EMBL" id="KAG9461808.1"/>
    </source>
</evidence>
<dbReference type="AlphaFoldDB" id="A0A8J6BFX8"/>
<evidence type="ECO:0000313" key="2">
    <source>
        <dbReference type="Proteomes" id="UP000770717"/>
    </source>
</evidence>
<comment type="caution">
    <text evidence="1">The sequence shown here is derived from an EMBL/GenBank/DDBJ whole genome shotgun (WGS) entry which is preliminary data.</text>
</comment>
<sequence length="129" mass="14343">MPKSSSLTPDVFGARHALESYNIPESCDVNQSFSDLSLSDVSSVDFRNKMDGMKNVILSDSSPITIDNDVHVPADQINETSFNPLEYDVDDHCDRTSDSPDVGTLSGMLKYIKEEMKLTDGLQTHNRKE</sequence>
<organism evidence="1 2">
    <name type="scientific">Eleutherodactylus coqui</name>
    <name type="common">Puerto Rican coqui</name>
    <dbReference type="NCBI Taxonomy" id="57060"/>
    <lineage>
        <taxon>Eukaryota</taxon>
        <taxon>Metazoa</taxon>
        <taxon>Chordata</taxon>
        <taxon>Craniata</taxon>
        <taxon>Vertebrata</taxon>
        <taxon>Euteleostomi</taxon>
        <taxon>Amphibia</taxon>
        <taxon>Batrachia</taxon>
        <taxon>Anura</taxon>
        <taxon>Neobatrachia</taxon>
        <taxon>Hyloidea</taxon>
        <taxon>Eleutherodactylidae</taxon>
        <taxon>Eleutherodactylinae</taxon>
        <taxon>Eleutherodactylus</taxon>
        <taxon>Eleutherodactylus</taxon>
    </lineage>
</organism>
<reference evidence="1" key="1">
    <citation type="thesis" date="2020" institute="ProQuest LLC" country="789 East Eisenhower Parkway, Ann Arbor, MI, USA">
        <title>Comparative Genomics and Chromosome Evolution.</title>
        <authorList>
            <person name="Mudd A.B."/>
        </authorList>
    </citation>
    <scope>NUCLEOTIDE SEQUENCE</scope>
    <source>
        <strain evidence="1">HN-11 Male</strain>
        <tissue evidence="1">Kidney and liver</tissue>
    </source>
</reference>
<name>A0A8J6BFX8_ELECQ</name>
<dbReference type="Proteomes" id="UP000770717">
    <property type="component" value="Unassembled WGS sequence"/>
</dbReference>
<gene>
    <name evidence="1" type="ORF">GDO78_015687</name>
</gene>